<organism evidence="1 2">
    <name type="scientific">Melastoma candidum</name>
    <dbReference type="NCBI Taxonomy" id="119954"/>
    <lineage>
        <taxon>Eukaryota</taxon>
        <taxon>Viridiplantae</taxon>
        <taxon>Streptophyta</taxon>
        <taxon>Embryophyta</taxon>
        <taxon>Tracheophyta</taxon>
        <taxon>Spermatophyta</taxon>
        <taxon>Magnoliopsida</taxon>
        <taxon>eudicotyledons</taxon>
        <taxon>Gunneridae</taxon>
        <taxon>Pentapetalae</taxon>
        <taxon>rosids</taxon>
        <taxon>malvids</taxon>
        <taxon>Myrtales</taxon>
        <taxon>Melastomataceae</taxon>
        <taxon>Melastomatoideae</taxon>
        <taxon>Melastomateae</taxon>
        <taxon>Melastoma</taxon>
    </lineage>
</organism>
<proteinExistence type="predicted"/>
<dbReference type="EMBL" id="CM042887">
    <property type="protein sequence ID" value="KAI4330934.1"/>
    <property type="molecule type" value="Genomic_DNA"/>
</dbReference>
<keyword evidence="2" id="KW-1185">Reference proteome</keyword>
<reference evidence="2" key="1">
    <citation type="journal article" date="2023" name="Front. Plant Sci.">
        <title>Chromosomal-level genome assembly of Melastoma candidum provides insights into trichome evolution.</title>
        <authorList>
            <person name="Zhong Y."/>
            <person name="Wu W."/>
            <person name="Sun C."/>
            <person name="Zou P."/>
            <person name="Liu Y."/>
            <person name="Dai S."/>
            <person name="Zhou R."/>
        </authorList>
    </citation>
    <scope>NUCLEOTIDE SEQUENCE [LARGE SCALE GENOMIC DNA]</scope>
</reference>
<gene>
    <name evidence="1" type="ORF">MLD38_029170</name>
</gene>
<comment type="caution">
    <text evidence="1">The sequence shown here is derived from an EMBL/GenBank/DDBJ whole genome shotgun (WGS) entry which is preliminary data.</text>
</comment>
<evidence type="ECO:0000313" key="1">
    <source>
        <dbReference type="EMBL" id="KAI4330934.1"/>
    </source>
</evidence>
<evidence type="ECO:0000313" key="2">
    <source>
        <dbReference type="Proteomes" id="UP001057402"/>
    </source>
</evidence>
<dbReference type="Proteomes" id="UP001057402">
    <property type="component" value="Chromosome 8"/>
</dbReference>
<sequence>MEDLPEELLSSILSRLSVIDLLRSKATCSRWNSLISSPSFARKHAEREKSSWDIIMDLFHRGIYMVVGRDFLLNGQPYLNKFSWNGKSYDSCGYSVLGVCNGLVCLHLPYVWSKVLVWNPATREISKVRHVFPLIDEVSLSVGLPLCYQDHLGGEVPHGCYGEPLTGFDFFIFGFGYDHQSDDYKILTMHESGVGCLCSLRSSLVKPILQKDLPWKAINLRNRYALYLKGMLHWSLLNSDNSLVYFALKDEAFVRTQLLPEGLTASPTWLGLGVVEDCLCICVQLIDHSCEVWIMKEYGVRSSWTRLLKSNDSSFGLTPLVGRPDGQVLFSENTPCFAVYNPRECTMTRGMTYVKELSSIEWFFCVPWEYKESMISPRELFSVKDTSCAKQLSGVPDQSRIKGTSGVKIILHPELRIIDCDSLLNGQLSARRCLWMGESNERHSVVGSCNGLVLLKDYHKHEFLWLWNPTTREVRKIRNVGGVKKVEEKRLEG</sequence>
<accession>A0ACB9N5L6</accession>
<name>A0ACB9N5L6_9MYRT</name>
<protein>
    <submittedName>
        <fullName evidence="1">Uncharacterized protein</fullName>
    </submittedName>
</protein>